<gene>
    <name evidence="3" type="ORF">D7V88_08240</name>
</gene>
<dbReference type="OrthoDB" id="5382002at2"/>
<reference evidence="4" key="1">
    <citation type="submission" date="2018-09" db="EMBL/GenBank/DDBJ databases">
        <authorList>
            <person name="Livingstone P.G."/>
            <person name="Whitworth D.E."/>
        </authorList>
    </citation>
    <scope>NUCLEOTIDE SEQUENCE [LARGE SCALE GENOMIC DNA]</scope>
    <source>
        <strain evidence="4">CA054A</strain>
    </source>
</reference>
<keyword evidence="2" id="KW-0732">Signal</keyword>
<evidence type="ECO:0000256" key="2">
    <source>
        <dbReference type="SAM" id="SignalP"/>
    </source>
</evidence>
<evidence type="ECO:0000256" key="1">
    <source>
        <dbReference type="SAM" id="MobiDB-lite"/>
    </source>
</evidence>
<proteinExistence type="predicted"/>
<feature type="signal peptide" evidence="2">
    <location>
        <begin position="1"/>
        <end position="26"/>
    </location>
</feature>
<dbReference type="RefSeq" id="WP_120540055.1">
    <property type="nucleotide sequence ID" value="NZ_RAVZ01000037.1"/>
</dbReference>
<feature type="region of interest" description="Disordered" evidence="1">
    <location>
        <begin position="110"/>
        <end position="134"/>
    </location>
</feature>
<evidence type="ECO:0000313" key="4">
    <source>
        <dbReference type="Proteomes" id="UP000268094"/>
    </source>
</evidence>
<dbReference type="AlphaFoldDB" id="A0A3A8JQH5"/>
<evidence type="ECO:0008006" key="5">
    <source>
        <dbReference type="Google" id="ProtNLM"/>
    </source>
</evidence>
<protein>
    <recommendedName>
        <fullName evidence="5">DUF4148 domain-containing protein</fullName>
    </recommendedName>
</protein>
<name>A0A3A8JQH5_9BACT</name>
<feature type="region of interest" description="Disordered" evidence="1">
    <location>
        <begin position="52"/>
        <end position="93"/>
    </location>
</feature>
<dbReference type="EMBL" id="RAVZ01000037">
    <property type="protein sequence ID" value="RKG91893.1"/>
    <property type="molecule type" value="Genomic_DNA"/>
</dbReference>
<keyword evidence="4" id="KW-1185">Reference proteome</keyword>
<accession>A0A3A8JQH5</accession>
<sequence length="134" mass="14872">MTATRARWRRASIAGWLTLTLCGVTAGVRASTVAPAPPRKHLSDAERIQVGRDAAAQEPGWREQSLHNFPGDAWSQDDDFSASERSWVTGEAQRRDVPVEEVFRAIDEELRSSGPVRPPRKATTAPCKPRAFYD</sequence>
<comment type="caution">
    <text evidence="3">The sequence shown here is derived from an EMBL/GenBank/DDBJ whole genome shotgun (WGS) entry which is preliminary data.</text>
</comment>
<organism evidence="3 4">
    <name type="scientific">Corallococcus terminator</name>
    <dbReference type="NCBI Taxonomy" id="2316733"/>
    <lineage>
        <taxon>Bacteria</taxon>
        <taxon>Pseudomonadati</taxon>
        <taxon>Myxococcota</taxon>
        <taxon>Myxococcia</taxon>
        <taxon>Myxococcales</taxon>
        <taxon>Cystobacterineae</taxon>
        <taxon>Myxococcaceae</taxon>
        <taxon>Corallococcus</taxon>
    </lineage>
</organism>
<feature type="chain" id="PRO_5017341905" description="DUF4148 domain-containing protein" evidence="2">
    <location>
        <begin position="27"/>
        <end position="134"/>
    </location>
</feature>
<evidence type="ECO:0000313" key="3">
    <source>
        <dbReference type="EMBL" id="RKG91893.1"/>
    </source>
</evidence>
<dbReference type="Proteomes" id="UP000268094">
    <property type="component" value="Unassembled WGS sequence"/>
</dbReference>